<dbReference type="PANTHER" id="PTHR45947:SF3">
    <property type="entry name" value="SULFOQUINOVOSYL TRANSFERASE SQD2"/>
    <property type="match status" value="1"/>
</dbReference>
<dbReference type="InterPro" id="IPR028098">
    <property type="entry name" value="Glyco_trans_4-like_N"/>
</dbReference>
<dbReference type="GO" id="GO:0016757">
    <property type="term" value="F:glycosyltransferase activity"/>
    <property type="evidence" value="ECO:0007669"/>
    <property type="project" value="UniProtKB-KW"/>
</dbReference>
<dbReference type="EC" id="2.4.1.-" evidence="2"/>
<accession>A0A369Q8S6</accession>
<dbReference type="Gene3D" id="3.40.50.2000">
    <property type="entry name" value="Glycogen Phosphorylase B"/>
    <property type="match status" value="2"/>
</dbReference>
<dbReference type="EMBL" id="QBKA01000002">
    <property type="protein sequence ID" value="RDC61303.1"/>
    <property type="molecule type" value="Genomic_DNA"/>
</dbReference>
<evidence type="ECO:0000259" key="1">
    <source>
        <dbReference type="Pfam" id="PF13579"/>
    </source>
</evidence>
<feature type="domain" description="Glycosyltransferase subfamily 4-like N-terminal" evidence="1">
    <location>
        <begin position="23"/>
        <end position="195"/>
    </location>
</feature>
<dbReference type="Pfam" id="PF13579">
    <property type="entry name" value="Glyco_trans_4_4"/>
    <property type="match status" value="1"/>
</dbReference>
<reference evidence="2 3" key="1">
    <citation type="submission" date="2018-04" db="EMBL/GenBank/DDBJ databases">
        <title>Altererythrobacter sp. HME9302 genome sequencing and assembly.</title>
        <authorList>
            <person name="Kang H."/>
            <person name="Kim H."/>
            <person name="Joh K."/>
        </authorList>
    </citation>
    <scope>NUCLEOTIDE SEQUENCE [LARGE SCALE GENOMIC DNA]</scope>
    <source>
        <strain evidence="2 3">HME9302</strain>
    </source>
</reference>
<comment type="caution">
    <text evidence="2">The sequence shown here is derived from an EMBL/GenBank/DDBJ whole genome shotgun (WGS) entry which is preliminary data.</text>
</comment>
<name>A0A369Q8S6_9SPHN</name>
<organism evidence="2 3">
    <name type="scientific">Alteripontixanthobacter maritimus</name>
    <dbReference type="NCBI Taxonomy" id="2161824"/>
    <lineage>
        <taxon>Bacteria</taxon>
        <taxon>Pseudomonadati</taxon>
        <taxon>Pseudomonadota</taxon>
        <taxon>Alphaproteobacteria</taxon>
        <taxon>Sphingomonadales</taxon>
        <taxon>Erythrobacteraceae</taxon>
        <taxon>Alteripontixanthobacter</taxon>
    </lineage>
</organism>
<dbReference type="Proteomes" id="UP000253727">
    <property type="component" value="Unassembled WGS sequence"/>
</dbReference>
<keyword evidence="3" id="KW-1185">Reference proteome</keyword>
<evidence type="ECO:0000313" key="2">
    <source>
        <dbReference type="EMBL" id="RDC61303.1"/>
    </source>
</evidence>
<protein>
    <submittedName>
        <fullName evidence="2">2-deoxystreptamine glucosyltransferase</fullName>
        <ecNumber evidence="2">2.4.1.-</ecNumber>
    </submittedName>
</protein>
<dbReference type="InterPro" id="IPR050194">
    <property type="entry name" value="Glycosyltransferase_grp1"/>
</dbReference>
<dbReference type="NCBIfam" id="TIGR04063">
    <property type="entry name" value="stp3"/>
    <property type="match status" value="1"/>
</dbReference>
<evidence type="ECO:0000313" key="3">
    <source>
        <dbReference type="Proteomes" id="UP000253727"/>
    </source>
</evidence>
<dbReference type="AlphaFoldDB" id="A0A369Q8S6"/>
<dbReference type="CDD" id="cd03794">
    <property type="entry name" value="GT4_WbuB-like"/>
    <property type="match status" value="1"/>
</dbReference>
<dbReference type="Pfam" id="PF13692">
    <property type="entry name" value="Glyco_trans_1_4"/>
    <property type="match status" value="1"/>
</dbReference>
<gene>
    <name evidence="2" type="ORF">HME9302_02524</name>
</gene>
<dbReference type="SUPFAM" id="SSF53756">
    <property type="entry name" value="UDP-Glycosyltransferase/glycogen phosphorylase"/>
    <property type="match status" value="1"/>
</dbReference>
<sequence>MAHTIVMTRVLHVLDHSLPLHSGYTFRTRAIMTAQQASGLDVRGITGMRHAANGPVIELAEGLQFHRTPGEASGPSGMRELREIGALADRIVALAATWRPDILHAHSPALCGHAALRAGKRLGIPVVYEIRAFWEDAAVENGTGREGSVKYRLTRALENRAVAGADAVFTICHGLRDDLIKRGFDGGKIGIAPNGVDLSLFGEPPSRDAALADRLGIGANGPVIGFVGSFYDYEGLDDLIAAMPLLLEREPDAQLLMVGGGPMDAALRAAAEVSPAGDAIHFAGRVPHREVERYYSLIDILALPRTRSRLTDLVTPLKPLEAMAQGTLVAASDVGGHRELIRHSETGVLFAPGDPAACADVLAAMSADRSGWDAMRTVARAHVAAHHDWSRNIRRYQDVYHHLLDRLPNGALRTAA</sequence>
<keyword evidence="2" id="KW-0808">Transferase</keyword>
<dbReference type="PANTHER" id="PTHR45947">
    <property type="entry name" value="SULFOQUINOVOSYL TRANSFERASE SQD2"/>
    <property type="match status" value="1"/>
</dbReference>
<proteinExistence type="predicted"/>
<dbReference type="InterPro" id="IPR024004">
    <property type="entry name" value="PEP-CTERM/XrtA_GlycosylTrfase"/>
</dbReference>
<keyword evidence="2" id="KW-0328">Glycosyltransferase</keyword>